<evidence type="ECO:0000313" key="3">
    <source>
        <dbReference type="Proteomes" id="UP000007881"/>
    </source>
</evidence>
<name>I0IA94_PHYMF</name>
<reference evidence="2 3" key="1">
    <citation type="submission" date="2012-02" db="EMBL/GenBank/DDBJ databases">
        <title>Complete genome sequence of Phycisphaera mikurensis NBRC 102666.</title>
        <authorList>
            <person name="Ankai A."/>
            <person name="Hosoyama A."/>
            <person name="Terui Y."/>
            <person name="Sekine M."/>
            <person name="Fukai R."/>
            <person name="Kato Y."/>
            <person name="Nakamura S."/>
            <person name="Yamada-Narita S."/>
            <person name="Kawakoshi A."/>
            <person name="Fukunaga Y."/>
            <person name="Yamazaki S."/>
            <person name="Fujita N."/>
        </authorList>
    </citation>
    <scope>NUCLEOTIDE SEQUENCE [LARGE SCALE GENOMIC DNA]</scope>
    <source>
        <strain evidence="3">NBRC 102666 / KCTC 22515 / FYK2301M01</strain>
    </source>
</reference>
<gene>
    <name evidence="2" type="ordered locus">PSMK_00230</name>
</gene>
<keyword evidence="3" id="KW-1185">Reference proteome</keyword>
<evidence type="ECO:0000313" key="2">
    <source>
        <dbReference type="EMBL" id="BAM02182.1"/>
    </source>
</evidence>
<feature type="compositionally biased region" description="Low complexity" evidence="1">
    <location>
        <begin position="26"/>
        <end position="43"/>
    </location>
</feature>
<organism evidence="2 3">
    <name type="scientific">Phycisphaera mikurensis (strain NBRC 102666 / KCTC 22515 / FYK2301M01)</name>
    <dbReference type="NCBI Taxonomy" id="1142394"/>
    <lineage>
        <taxon>Bacteria</taxon>
        <taxon>Pseudomonadati</taxon>
        <taxon>Planctomycetota</taxon>
        <taxon>Phycisphaerae</taxon>
        <taxon>Phycisphaerales</taxon>
        <taxon>Phycisphaeraceae</taxon>
        <taxon>Phycisphaera</taxon>
    </lineage>
</organism>
<feature type="compositionally biased region" description="Basic residues" evidence="1">
    <location>
        <begin position="1"/>
        <end position="11"/>
    </location>
</feature>
<evidence type="ECO:0000256" key="1">
    <source>
        <dbReference type="SAM" id="MobiDB-lite"/>
    </source>
</evidence>
<sequence length="112" mass="12049">MASARPNKKKSASAAKQEAPPKPGRKPAGAPKAKAKSKAAATAKRQKPTADPRVAELKKQLRAVAKQLDGGLLDLVSKVALQKEKRDLERRIADLTGDKPFLTKVPRHKRAA</sequence>
<protein>
    <submittedName>
        <fullName evidence="2">Uncharacterized protein</fullName>
    </submittedName>
</protein>
<feature type="region of interest" description="Disordered" evidence="1">
    <location>
        <begin position="1"/>
        <end position="55"/>
    </location>
</feature>
<dbReference type="KEGG" id="phm:PSMK_00230"/>
<accession>I0IA94</accession>
<dbReference type="Proteomes" id="UP000007881">
    <property type="component" value="Chromosome"/>
</dbReference>
<dbReference type="HOGENOM" id="CLU_2143505_0_0_0"/>
<dbReference type="EMBL" id="AP012338">
    <property type="protein sequence ID" value="BAM02182.1"/>
    <property type="molecule type" value="Genomic_DNA"/>
</dbReference>
<proteinExistence type="predicted"/>
<dbReference type="AlphaFoldDB" id="I0IA94"/>
<dbReference type="RefSeq" id="WP_014435402.1">
    <property type="nucleotide sequence ID" value="NC_017080.1"/>
</dbReference>